<dbReference type="eggNOG" id="ENOG502QRHM">
    <property type="taxonomic scope" value="Eukaryota"/>
</dbReference>
<feature type="compositionally biased region" description="Basic and acidic residues" evidence="2">
    <location>
        <begin position="1307"/>
        <end position="1319"/>
    </location>
</feature>
<dbReference type="STRING" id="4558.A0A1Z5RLW6"/>
<dbReference type="Gramene" id="OQU84742">
    <property type="protein sequence ID" value="OQU84742"/>
    <property type="gene ID" value="SORBI_3004G116300"/>
</dbReference>
<gene>
    <name evidence="4" type="ORF">SORBI_3004G116300</name>
</gene>
<dbReference type="InParanoid" id="A0A1Z5RLW6"/>
<proteinExistence type="predicted"/>
<dbReference type="SMART" id="SM00264">
    <property type="entry name" value="BAG"/>
    <property type="match status" value="1"/>
</dbReference>
<evidence type="ECO:0000256" key="2">
    <source>
        <dbReference type="SAM" id="MobiDB-lite"/>
    </source>
</evidence>
<feature type="compositionally biased region" description="Polar residues" evidence="2">
    <location>
        <begin position="1210"/>
        <end position="1219"/>
    </location>
</feature>
<evidence type="ECO:0000259" key="3">
    <source>
        <dbReference type="PROSITE" id="PS51035"/>
    </source>
</evidence>
<name>A0A1Z5RLW6_SORBI</name>
<dbReference type="SUPFAM" id="SSF63491">
    <property type="entry name" value="BAG domain"/>
    <property type="match status" value="1"/>
</dbReference>
<protein>
    <recommendedName>
        <fullName evidence="3">BAG domain-containing protein</fullName>
    </recommendedName>
</protein>
<feature type="compositionally biased region" description="Basic and acidic residues" evidence="2">
    <location>
        <begin position="868"/>
        <end position="890"/>
    </location>
</feature>
<accession>A0A1Z5RLW6</accession>
<dbReference type="PANTHER" id="PTHR33322">
    <property type="entry name" value="BAG DOMAIN CONTAINING PROTEIN, EXPRESSED"/>
    <property type="match status" value="1"/>
</dbReference>
<feature type="compositionally biased region" description="Basic and acidic residues" evidence="2">
    <location>
        <begin position="1126"/>
        <end position="1141"/>
    </location>
</feature>
<dbReference type="PROSITE" id="PS51035">
    <property type="entry name" value="BAG"/>
    <property type="match status" value="1"/>
</dbReference>
<reference evidence="4 5" key="1">
    <citation type="journal article" date="2009" name="Nature">
        <title>The Sorghum bicolor genome and the diversification of grasses.</title>
        <authorList>
            <person name="Paterson A.H."/>
            <person name="Bowers J.E."/>
            <person name="Bruggmann R."/>
            <person name="Dubchak I."/>
            <person name="Grimwood J."/>
            <person name="Gundlach H."/>
            <person name="Haberer G."/>
            <person name="Hellsten U."/>
            <person name="Mitros T."/>
            <person name="Poliakov A."/>
            <person name="Schmutz J."/>
            <person name="Spannagl M."/>
            <person name="Tang H."/>
            <person name="Wang X."/>
            <person name="Wicker T."/>
            <person name="Bharti A.K."/>
            <person name="Chapman J."/>
            <person name="Feltus F.A."/>
            <person name="Gowik U."/>
            <person name="Grigoriev I.V."/>
            <person name="Lyons E."/>
            <person name="Maher C.A."/>
            <person name="Martis M."/>
            <person name="Narechania A."/>
            <person name="Otillar R.P."/>
            <person name="Penning B.W."/>
            <person name="Salamov A.A."/>
            <person name="Wang Y."/>
            <person name="Zhang L."/>
            <person name="Carpita N.C."/>
            <person name="Freeling M."/>
            <person name="Gingle A.R."/>
            <person name="Hash C.T."/>
            <person name="Keller B."/>
            <person name="Klein P."/>
            <person name="Kresovich S."/>
            <person name="McCann M.C."/>
            <person name="Ming R."/>
            <person name="Peterson D.G."/>
            <person name="Mehboob-ur-Rahman"/>
            <person name="Ware D."/>
            <person name="Westhoff P."/>
            <person name="Mayer K.F."/>
            <person name="Messing J."/>
            <person name="Rokhsar D.S."/>
        </authorList>
    </citation>
    <scope>NUCLEOTIDE SEQUENCE [LARGE SCALE GENOMIC DNA]</scope>
    <source>
        <strain evidence="5">cv. BTx623</strain>
    </source>
</reference>
<dbReference type="GO" id="GO:0006457">
    <property type="term" value="P:protein folding"/>
    <property type="evidence" value="ECO:0000318"/>
    <property type="project" value="GO_Central"/>
</dbReference>
<feature type="compositionally biased region" description="Basic and acidic residues" evidence="2">
    <location>
        <begin position="295"/>
        <end position="306"/>
    </location>
</feature>
<feature type="compositionally biased region" description="Basic and acidic residues" evidence="2">
    <location>
        <begin position="847"/>
        <end position="856"/>
    </location>
</feature>
<feature type="region of interest" description="Disordered" evidence="2">
    <location>
        <begin position="1040"/>
        <end position="1148"/>
    </location>
</feature>
<feature type="region of interest" description="Disordered" evidence="2">
    <location>
        <begin position="248"/>
        <end position="274"/>
    </location>
</feature>
<feature type="region of interest" description="Disordered" evidence="2">
    <location>
        <begin position="739"/>
        <end position="802"/>
    </location>
</feature>
<dbReference type="InterPro" id="IPR036533">
    <property type="entry name" value="BAG_dom_sf"/>
</dbReference>
<dbReference type="InterPro" id="IPR040400">
    <property type="entry name" value="BAG5/6/7/8"/>
</dbReference>
<feature type="compositionally biased region" description="Polar residues" evidence="2">
    <location>
        <begin position="893"/>
        <end position="904"/>
    </location>
</feature>
<feature type="region of interest" description="Disordered" evidence="2">
    <location>
        <begin position="295"/>
        <end position="348"/>
    </location>
</feature>
<dbReference type="GO" id="GO:0051087">
    <property type="term" value="F:protein-folding chaperone binding"/>
    <property type="evidence" value="ECO:0007669"/>
    <property type="project" value="InterPro"/>
</dbReference>
<reference evidence="5" key="2">
    <citation type="journal article" date="2018" name="Plant J.">
        <title>The Sorghum bicolor reference genome: improved assembly, gene annotations, a transcriptome atlas, and signatures of genome organization.</title>
        <authorList>
            <person name="McCormick R.F."/>
            <person name="Truong S.K."/>
            <person name="Sreedasyam A."/>
            <person name="Jenkins J."/>
            <person name="Shu S."/>
            <person name="Sims D."/>
            <person name="Kennedy M."/>
            <person name="Amirebrahimi M."/>
            <person name="Weers B.D."/>
            <person name="McKinley B."/>
            <person name="Mattison A."/>
            <person name="Morishige D.T."/>
            <person name="Grimwood J."/>
            <person name="Schmutz J."/>
            <person name="Mullet J.E."/>
        </authorList>
    </citation>
    <scope>NUCLEOTIDE SEQUENCE [LARGE SCALE GENOMIC DNA]</scope>
    <source>
        <strain evidence="5">cv. BTx623</strain>
    </source>
</reference>
<feature type="compositionally biased region" description="Basic and acidic residues" evidence="2">
    <location>
        <begin position="1261"/>
        <end position="1273"/>
    </location>
</feature>
<keyword evidence="1" id="KW-0143">Chaperone</keyword>
<sequence length="1378" mass="152660">MYPANHYMDPYHSHYRNHAPYPYYPPPRWEIPSGHPRAMDSSYYYRPPSCGTWPYNHDMHHSHPSELHCCCNQTYPPGYYSFRPPFPQELPPPHLYYHGPFPQHPNAWPSYFVPSHPYPVDHTPYGYDKFKGHCCGCPNHVCPGAEKSNVKIEEERPDVKLESEHKNADSGSIIQHPNSKYPFIWLPPGNMKGKENGEHYELSPQIFNEWAPLSSKRLGDVKQQEQDNQKGKQFQWPMVWMPAGYDAPKQKAKEMNDTEGTPKSPKISEESPQSPKIKIIPLSWFENGHHHDQKLAAKNDSGDHNKRSAVKNQPVLTNNEDEDSMTLEGNPKTTSAVPKSINDEKKPLRESCKTIPVVPEKEINEKKASTCRTIPVMKGSDEKKIGMKEKKEAKETNSVEKVEENRKTKHSDSSIAKHSKLPPVCLRVDPLPRKKPGNGSSRSPSPPTRKDADSAKDMKNPQNQNLEPKQSGTSNHIAVSEVKEKSPYEMKKEIGFRNETVQASAVEHSQDEEAPTSEDHQNVQAGSTMVGTQENTGTKSIQGGAVQENVGAGSLNGCDKSKNEDGTVIESEAAKDDKSKNEDGTVIESAKDDARTYRVNLSEPDAAVRIQSAYRGYDVRRWQPLDKLRKIRHVHEQMQGVKKQLQCLEDSCNKPTQKEQVAIGETIMNLLLKLDTIQGLHPNVREARKSVARELICLQEKLDTLCKAPFGDLDHTNSNDDGESERTKSIIQTAAPTVTTEASDRQERAVEMGKVEEPSSVSMEPCNTVPSEVSWEVRPDADFSERSEKQESCSPTVDEAHEEGMIRSRSVEKGEVDFRVGNNARVAALNVASSMDMTSDEVFIEHPTDNQEHGIRESNVNSVEQVTEEEKPAAEDEVKESLTDNQEHGIGESNVNSVEQVTEECQQEKPAAADEVKESPLVNSMAPLYYAASLEDSSGLKQYTASTHQNLYAESPASTEDINISALTASVESEVATEKDGPVDSQVHETAALENVELKDDVSCAENEHNKSGSPVHLEDPLVPLKDVEKHDLTPAKDFVVSNTEDQQEARDIRLQVQDVDSMEDSGKVPDGTIEASTDDDLELGTADVEKHDQPNLLEPRLESVSAPELSVLDESDDKMQCGVSGKDEVPHVDEKTETTVDKVTGGSANCEDLLCESSRTEPDIQESHTSLGEEVDVTITTGGTVFPDSVSCDLSCPHDGGMTVYEGSETVSSENQTDAQKENIHSDVSQTDECTKTQKVPPVGTQGENSAEDSDVQVSEMDKCNEMPKEAPAHATGANPAEDEASLKEDITVQTDNKPSASPAPEDPKVSDKEKLAEENQKLKELLQKLLASGNDQMGVITDLSEKVKALERKLARKKRPKVRVHRPSGHVTAKVH</sequence>
<dbReference type="FunFam" id="1.20.58.120:FF:000010">
    <property type="entry name" value="BAG family molecular chaperone regulator 6"/>
    <property type="match status" value="1"/>
</dbReference>
<feature type="region of interest" description="Disordered" evidence="2">
    <location>
        <begin position="372"/>
        <end position="527"/>
    </location>
</feature>
<dbReference type="EMBL" id="CM000763">
    <property type="protein sequence ID" value="OQU84742.1"/>
    <property type="molecule type" value="Genomic_DNA"/>
</dbReference>
<keyword evidence="5" id="KW-1185">Reference proteome</keyword>
<feature type="compositionally biased region" description="Basic and acidic residues" evidence="2">
    <location>
        <begin position="448"/>
        <end position="459"/>
    </location>
</feature>
<dbReference type="PANTHER" id="PTHR33322:SF16">
    <property type="entry name" value="BAG FAMILY MOLECULAR CHAPERONE REGULATOR 6"/>
    <property type="match status" value="1"/>
</dbReference>
<feature type="region of interest" description="Disordered" evidence="2">
    <location>
        <begin position="847"/>
        <end position="918"/>
    </location>
</feature>
<feature type="compositionally biased region" description="Polar residues" evidence="2">
    <location>
        <begin position="460"/>
        <end position="477"/>
    </location>
</feature>
<feature type="region of interest" description="Disordered" evidence="2">
    <location>
        <begin position="1201"/>
        <end position="1319"/>
    </location>
</feature>
<dbReference type="Pfam" id="PF02179">
    <property type="entry name" value="BAG"/>
    <property type="match status" value="1"/>
</dbReference>
<dbReference type="CDD" id="cd23767">
    <property type="entry name" value="IQCD"/>
    <property type="match status" value="1"/>
</dbReference>
<dbReference type="Gene3D" id="1.20.58.120">
    <property type="entry name" value="BAG domain"/>
    <property type="match status" value="1"/>
</dbReference>
<feature type="domain" description="BAG" evidence="3">
    <location>
        <begin position="630"/>
        <end position="706"/>
    </location>
</feature>
<feature type="compositionally biased region" description="Basic and acidic residues" evidence="2">
    <location>
        <begin position="742"/>
        <end position="757"/>
    </location>
</feature>
<dbReference type="Proteomes" id="UP000000768">
    <property type="component" value="Chromosome 4"/>
</dbReference>
<feature type="region of interest" description="Disordered" evidence="2">
    <location>
        <begin position="1356"/>
        <end position="1378"/>
    </location>
</feature>
<feature type="compositionally biased region" description="Basic and acidic residues" evidence="2">
    <location>
        <begin position="481"/>
        <end position="496"/>
    </location>
</feature>
<feature type="compositionally biased region" description="Basic and acidic residues" evidence="2">
    <location>
        <begin position="379"/>
        <end position="412"/>
    </location>
</feature>
<dbReference type="InterPro" id="IPR003103">
    <property type="entry name" value="BAG_domain"/>
</dbReference>
<dbReference type="OMA" id="ESHHNER"/>
<dbReference type="PROSITE" id="PS50096">
    <property type="entry name" value="IQ"/>
    <property type="match status" value="1"/>
</dbReference>
<evidence type="ECO:0000313" key="5">
    <source>
        <dbReference type="Proteomes" id="UP000000768"/>
    </source>
</evidence>
<organism evidence="4 5">
    <name type="scientific">Sorghum bicolor</name>
    <name type="common">Sorghum</name>
    <name type="synonym">Sorghum vulgare</name>
    <dbReference type="NCBI Taxonomy" id="4558"/>
    <lineage>
        <taxon>Eukaryota</taxon>
        <taxon>Viridiplantae</taxon>
        <taxon>Streptophyta</taxon>
        <taxon>Embryophyta</taxon>
        <taxon>Tracheophyta</taxon>
        <taxon>Spermatophyta</taxon>
        <taxon>Magnoliopsida</taxon>
        <taxon>Liliopsida</taxon>
        <taxon>Poales</taxon>
        <taxon>Poaceae</taxon>
        <taxon>PACMAD clade</taxon>
        <taxon>Panicoideae</taxon>
        <taxon>Andropogonodae</taxon>
        <taxon>Andropogoneae</taxon>
        <taxon>Sorghinae</taxon>
        <taxon>Sorghum</taxon>
    </lineage>
</organism>
<evidence type="ECO:0000256" key="1">
    <source>
        <dbReference type="ARBA" id="ARBA00023186"/>
    </source>
</evidence>
<evidence type="ECO:0000313" key="4">
    <source>
        <dbReference type="EMBL" id="OQU84742.1"/>
    </source>
</evidence>
<feature type="compositionally biased region" description="Basic and acidic residues" evidence="2">
    <location>
        <begin position="775"/>
        <end position="791"/>
    </location>
</feature>